<dbReference type="OMA" id="MQITART"/>
<sequence length="208" mass="24301">MEVKISSNPYQTLFKKLTDKLNVIQQYKMRKFLFFTILYIFASGVNGSYCLDKITSNSILRRNYLNVMQLYNGAMLTSARTNMFIVPAIDNSPIRDLIYFPYNGQVGHVAVPLHGTIMIEFLQSYLINKIRFWMYDYDSRITHMQVFAIGDDRMTETLIYEGSAPPGVMSVKFDQQLVSKLKFYNKNGNTLYEHMSILKIQAYYAFYQ</sequence>
<feature type="transmembrane region" description="Helical" evidence="1">
    <location>
        <begin position="32"/>
        <end position="49"/>
    </location>
</feature>
<keyword evidence="3" id="KW-1185">Reference proteome</keyword>
<proteinExistence type="predicted"/>
<reference evidence="2" key="1">
    <citation type="submission" date="2021-01" db="EMBL/GenBank/DDBJ databases">
        <authorList>
            <consortium name="Genoscope - CEA"/>
            <person name="William W."/>
        </authorList>
    </citation>
    <scope>NUCLEOTIDE SEQUENCE</scope>
</reference>
<comment type="caution">
    <text evidence="2">The sequence shown here is derived from an EMBL/GenBank/DDBJ whole genome shotgun (WGS) entry which is preliminary data.</text>
</comment>
<protein>
    <submittedName>
        <fullName evidence="2">Uncharacterized protein</fullName>
    </submittedName>
</protein>
<evidence type="ECO:0000313" key="2">
    <source>
        <dbReference type="EMBL" id="CAD8208312.1"/>
    </source>
</evidence>
<evidence type="ECO:0000256" key="1">
    <source>
        <dbReference type="SAM" id="Phobius"/>
    </source>
</evidence>
<dbReference type="AlphaFoldDB" id="A0A8S1Y8X7"/>
<name>A0A8S1Y8X7_PAROT</name>
<dbReference type="EMBL" id="CAJJDP010000144">
    <property type="protein sequence ID" value="CAD8208312.1"/>
    <property type="molecule type" value="Genomic_DNA"/>
</dbReference>
<keyword evidence="1" id="KW-0812">Transmembrane</keyword>
<dbReference type="Proteomes" id="UP000683925">
    <property type="component" value="Unassembled WGS sequence"/>
</dbReference>
<evidence type="ECO:0000313" key="3">
    <source>
        <dbReference type="Proteomes" id="UP000683925"/>
    </source>
</evidence>
<gene>
    <name evidence="2" type="ORF">POCTA_138.1.T1430177</name>
</gene>
<organism evidence="2 3">
    <name type="scientific">Paramecium octaurelia</name>
    <dbReference type="NCBI Taxonomy" id="43137"/>
    <lineage>
        <taxon>Eukaryota</taxon>
        <taxon>Sar</taxon>
        <taxon>Alveolata</taxon>
        <taxon>Ciliophora</taxon>
        <taxon>Intramacronucleata</taxon>
        <taxon>Oligohymenophorea</taxon>
        <taxon>Peniculida</taxon>
        <taxon>Parameciidae</taxon>
        <taxon>Paramecium</taxon>
    </lineage>
</organism>
<accession>A0A8S1Y8X7</accession>
<keyword evidence="1" id="KW-1133">Transmembrane helix</keyword>
<dbReference type="OrthoDB" id="303649at2759"/>
<keyword evidence="1" id="KW-0472">Membrane</keyword>